<dbReference type="Gene3D" id="1.10.10.10">
    <property type="entry name" value="Winged helix-like DNA-binding domain superfamily/Winged helix DNA-binding domain"/>
    <property type="match status" value="1"/>
</dbReference>
<dbReference type="SMART" id="SM00895">
    <property type="entry name" value="FCD"/>
    <property type="match status" value="1"/>
</dbReference>
<name>A0ABU3PXX1_9ACTN</name>
<dbReference type="RefSeq" id="WP_315733561.1">
    <property type="nucleotide sequence ID" value="NZ_JAVYII010000005.1"/>
</dbReference>
<dbReference type="CDD" id="cd07377">
    <property type="entry name" value="WHTH_GntR"/>
    <property type="match status" value="1"/>
</dbReference>
<dbReference type="PRINTS" id="PR00035">
    <property type="entry name" value="HTHGNTR"/>
</dbReference>
<dbReference type="PANTHER" id="PTHR43537:SF24">
    <property type="entry name" value="GLUCONATE OPERON TRANSCRIPTIONAL REPRESSOR"/>
    <property type="match status" value="1"/>
</dbReference>
<dbReference type="Gene3D" id="1.20.120.530">
    <property type="entry name" value="GntR ligand-binding domain-like"/>
    <property type="match status" value="1"/>
</dbReference>
<dbReference type="PROSITE" id="PS50949">
    <property type="entry name" value="HTH_GNTR"/>
    <property type="match status" value="1"/>
</dbReference>
<keyword evidence="6" id="KW-1185">Reference proteome</keyword>
<accession>A0ABU3PXX1</accession>
<dbReference type="InterPro" id="IPR036390">
    <property type="entry name" value="WH_DNA-bd_sf"/>
</dbReference>
<dbReference type="Proteomes" id="UP001268542">
    <property type="component" value="Unassembled WGS sequence"/>
</dbReference>
<evidence type="ECO:0000256" key="1">
    <source>
        <dbReference type="ARBA" id="ARBA00023015"/>
    </source>
</evidence>
<proteinExistence type="predicted"/>
<gene>
    <name evidence="5" type="ORF">RDV89_13440</name>
</gene>
<reference evidence="5 6" key="1">
    <citation type="submission" date="2023-08" db="EMBL/GenBank/DDBJ databases">
        <title>Nocardioides seae sp. nov., a bacterium isolated from a soil.</title>
        <authorList>
            <person name="Wang X."/>
        </authorList>
    </citation>
    <scope>NUCLEOTIDE SEQUENCE [LARGE SCALE GENOMIC DNA]</scope>
    <source>
        <strain evidence="5 6">YZH12</strain>
    </source>
</reference>
<dbReference type="InterPro" id="IPR008920">
    <property type="entry name" value="TF_FadR/GntR_C"/>
</dbReference>
<dbReference type="SUPFAM" id="SSF46785">
    <property type="entry name" value="Winged helix' DNA-binding domain"/>
    <property type="match status" value="1"/>
</dbReference>
<keyword evidence="1" id="KW-0805">Transcription regulation</keyword>
<dbReference type="InterPro" id="IPR011711">
    <property type="entry name" value="GntR_C"/>
</dbReference>
<protein>
    <submittedName>
        <fullName evidence="5">FCD domain-containing protein</fullName>
    </submittedName>
</protein>
<dbReference type="Pfam" id="PF00392">
    <property type="entry name" value="GntR"/>
    <property type="match status" value="1"/>
</dbReference>
<dbReference type="SMART" id="SM00345">
    <property type="entry name" value="HTH_GNTR"/>
    <property type="match status" value="1"/>
</dbReference>
<evidence type="ECO:0000256" key="3">
    <source>
        <dbReference type="ARBA" id="ARBA00023163"/>
    </source>
</evidence>
<organism evidence="5 6">
    <name type="scientific">Nocardioides imazamoxiresistens</name>
    <dbReference type="NCBI Taxonomy" id="3231893"/>
    <lineage>
        <taxon>Bacteria</taxon>
        <taxon>Bacillati</taxon>
        <taxon>Actinomycetota</taxon>
        <taxon>Actinomycetes</taxon>
        <taxon>Propionibacteriales</taxon>
        <taxon>Nocardioidaceae</taxon>
        <taxon>Nocardioides</taxon>
    </lineage>
</organism>
<dbReference type="InterPro" id="IPR036388">
    <property type="entry name" value="WH-like_DNA-bd_sf"/>
</dbReference>
<evidence type="ECO:0000256" key="2">
    <source>
        <dbReference type="ARBA" id="ARBA00023125"/>
    </source>
</evidence>
<evidence type="ECO:0000259" key="4">
    <source>
        <dbReference type="PROSITE" id="PS50949"/>
    </source>
</evidence>
<dbReference type="Pfam" id="PF07729">
    <property type="entry name" value="FCD"/>
    <property type="match status" value="1"/>
</dbReference>
<dbReference type="InterPro" id="IPR000524">
    <property type="entry name" value="Tscrpt_reg_HTH_GntR"/>
</dbReference>
<dbReference type="EMBL" id="JAVYII010000005">
    <property type="protein sequence ID" value="MDT9594080.1"/>
    <property type="molecule type" value="Genomic_DNA"/>
</dbReference>
<keyword evidence="3" id="KW-0804">Transcription</keyword>
<sequence>MRASDTVLRHIEEQLEEGALVVGMRLPGERALAEQLGVSRGSVREALQVLGAMGVVRRAVGSGDGSGAVLVADPSLAFDSAVRLHVATRAFPVAQIVETRVLLESWAVAAAARGDGSVDGVLPLLDRMDEPDIQLDEFLQLDARLHVELAVLSGNAVVAQMMASLRGSIESYVLRSIPNVDDWSELLTKLRAEHRAVVAAIAARDPHTAEIAVTRHIREFYERSGLEG</sequence>
<comment type="caution">
    <text evidence="5">The sequence shown here is derived from an EMBL/GenBank/DDBJ whole genome shotgun (WGS) entry which is preliminary data.</text>
</comment>
<dbReference type="PANTHER" id="PTHR43537">
    <property type="entry name" value="TRANSCRIPTIONAL REGULATOR, GNTR FAMILY"/>
    <property type="match status" value="1"/>
</dbReference>
<keyword evidence="2" id="KW-0238">DNA-binding</keyword>
<feature type="domain" description="HTH gntR-type" evidence="4">
    <location>
        <begin position="1"/>
        <end position="73"/>
    </location>
</feature>
<evidence type="ECO:0000313" key="6">
    <source>
        <dbReference type="Proteomes" id="UP001268542"/>
    </source>
</evidence>
<dbReference type="SUPFAM" id="SSF48008">
    <property type="entry name" value="GntR ligand-binding domain-like"/>
    <property type="match status" value="1"/>
</dbReference>
<evidence type="ECO:0000313" key="5">
    <source>
        <dbReference type="EMBL" id="MDT9594080.1"/>
    </source>
</evidence>